<dbReference type="Proteomes" id="UP000316775">
    <property type="component" value="Unassembled WGS sequence"/>
</dbReference>
<feature type="binding site" evidence="3">
    <location>
        <position position="120"/>
    </location>
    <ligand>
        <name>a divalent metal cation</name>
        <dbReference type="ChEBI" id="CHEBI:60240"/>
    </ligand>
</feature>
<dbReference type="STRING" id="983.SAMN05443543_106121"/>
<evidence type="ECO:0000256" key="2">
    <source>
        <dbReference type="ARBA" id="ARBA00022723"/>
    </source>
</evidence>
<organism evidence="4 5">
    <name type="scientific">Flavobacterium flevense</name>
    <dbReference type="NCBI Taxonomy" id="983"/>
    <lineage>
        <taxon>Bacteria</taxon>
        <taxon>Pseudomonadati</taxon>
        <taxon>Bacteroidota</taxon>
        <taxon>Flavobacteriia</taxon>
        <taxon>Flavobacteriales</taxon>
        <taxon>Flavobacteriaceae</taxon>
        <taxon>Flavobacterium</taxon>
    </lineage>
</organism>
<dbReference type="AlphaFoldDB" id="A0A4Y4AX81"/>
<dbReference type="InterPro" id="IPR007837">
    <property type="entry name" value="DinB"/>
</dbReference>
<feature type="binding site" evidence="3">
    <location>
        <position position="124"/>
    </location>
    <ligand>
        <name>a divalent metal cation</name>
        <dbReference type="ChEBI" id="CHEBI:60240"/>
    </ligand>
</feature>
<keyword evidence="2 3" id="KW-0479">Metal-binding</keyword>
<dbReference type="InterPro" id="IPR034660">
    <property type="entry name" value="DinB/YfiT-like"/>
</dbReference>
<evidence type="ECO:0000256" key="3">
    <source>
        <dbReference type="PIRSR" id="PIRSR607837-1"/>
    </source>
</evidence>
<dbReference type="Gene3D" id="1.20.120.450">
    <property type="entry name" value="dinb family like domain"/>
    <property type="match status" value="1"/>
</dbReference>
<evidence type="ECO:0000313" key="5">
    <source>
        <dbReference type="Proteomes" id="UP000316775"/>
    </source>
</evidence>
<accession>A0A4Y4AX81</accession>
<name>A0A4Y4AX81_9FLAO</name>
<gene>
    <name evidence="4" type="ORF">FFL01_24040</name>
</gene>
<dbReference type="PANTHER" id="PTHR37302">
    <property type="entry name" value="SLR1116 PROTEIN"/>
    <property type="match status" value="1"/>
</dbReference>
<dbReference type="GO" id="GO:0046872">
    <property type="term" value="F:metal ion binding"/>
    <property type="evidence" value="ECO:0007669"/>
    <property type="project" value="UniProtKB-KW"/>
</dbReference>
<protein>
    <recommendedName>
        <fullName evidence="6">Damage-inducible protein DinB</fullName>
    </recommendedName>
</protein>
<dbReference type="RefSeq" id="WP_073245195.1">
    <property type="nucleotide sequence ID" value="NZ_BJNP01000027.1"/>
</dbReference>
<evidence type="ECO:0000313" key="4">
    <source>
        <dbReference type="EMBL" id="GEC72865.1"/>
    </source>
</evidence>
<dbReference type="PANTHER" id="PTHR37302:SF3">
    <property type="entry name" value="DAMAGE-INDUCIBLE PROTEIN DINB"/>
    <property type="match status" value="1"/>
</dbReference>
<comment type="caution">
    <text evidence="4">The sequence shown here is derived from an EMBL/GenBank/DDBJ whole genome shotgun (WGS) entry which is preliminary data.</text>
</comment>
<dbReference type="SUPFAM" id="SSF109854">
    <property type="entry name" value="DinB/YfiT-like putative metalloenzymes"/>
    <property type="match status" value="1"/>
</dbReference>
<evidence type="ECO:0008006" key="6">
    <source>
        <dbReference type="Google" id="ProtNLM"/>
    </source>
</evidence>
<dbReference type="OrthoDB" id="9811413at2"/>
<dbReference type="Pfam" id="PF05163">
    <property type="entry name" value="DinB"/>
    <property type="match status" value="1"/>
</dbReference>
<feature type="binding site" evidence="3">
    <location>
        <position position="42"/>
    </location>
    <ligand>
        <name>a divalent metal cation</name>
        <dbReference type="ChEBI" id="CHEBI:60240"/>
    </ligand>
</feature>
<sequence>METSTFFKDAFEYNYHFNQELIQLFENSNTVIPEKSILLLNHLINAQEIWNQRILNEKNAVDVWEIRPFENLKNHNENNYNKSLQILNNTELSQQIIYKNSKGIEFSNTVQDVIFHVINHATYHRAQIASDLKANGIEPINTDYIFYKRNNT</sequence>
<dbReference type="EMBL" id="BJNP01000027">
    <property type="protein sequence ID" value="GEC72865.1"/>
    <property type="molecule type" value="Genomic_DNA"/>
</dbReference>
<reference evidence="4 5" key="1">
    <citation type="submission" date="2019-06" db="EMBL/GenBank/DDBJ databases">
        <title>Whole genome shotgun sequence of Flavobacterium flevense NBRC 14960.</title>
        <authorList>
            <person name="Hosoyama A."/>
            <person name="Uohara A."/>
            <person name="Ohji S."/>
            <person name="Ichikawa N."/>
        </authorList>
    </citation>
    <scope>NUCLEOTIDE SEQUENCE [LARGE SCALE GENOMIC DNA]</scope>
    <source>
        <strain evidence="4 5">NBRC 14960</strain>
    </source>
</reference>
<keyword evidence="5" id="KW-1185">Reference proteome</keyword>
<comment type="similarity">
    <text evidence="1">Belongs to the DinB family.</text>
</comment>
<proteinExistence type="inferred from homology"/>
<evidence type="ECO:0000256" key="1">
    <source>
        <dbReference type="ARBA" id="ARBA00008635"/>
    </source>
</evidence>